<reference evidence="1 2" key="1">
    <citation type="submission" date="2016-10" db="EMBL/GenBank/DDBJ databases">
        <authorList>
            <person name="de Groot N.N."/>
        </authorList>
    </citation>
    <scope>NUCLEOTIDE SEQUENCE [LARGE SCALE GENOMIC DNA]</scope>
    <source>
        <strain evidence="1 2">DSM 22126</strain>
    </source>
</reference>
<evidence type="ECO:0000313" key="2">
    <source>
        <dbReference type="Proteomes" id="UP000185663"/>
    </source>
</evidence>
<evidence type="ECO:0000313" key="1">
    <source>
        <dbReference type="EMBL" id="SDS86854.1"/>
    </source>
</evidence>
<dbReference type="STRING" id="545619.SAMN04489860_2575"/>
<dbReference type="EMBL" id="LT629776">
    <property type="protein sequence ID" value="SDS86854.1"/>
    <property type="molecule type" value="Genomic_DNA"/>
</dbReference>
<organism evidence="1 2">
    <name type="scientific">Paraoerskovia marina</name>
    <dbReference type="NCBI Taxonomy" id="545619"/>
    <lineage>
        <taxon>Bacteria</taxon>
        <taxon>Bacillati</taxon>
        <taxon>Actinomycetota</taxon>
        <taxon>Actinomycetes</taxon>
        <taxon>Micrococcales</taxon>
        <taxon>Cellulomonadaceae</taxon>
        <taxon>Paraoerskovia</taxon>
    </lineage>
</organism>
<name>A0A1H1VPK7_9CELL</name>
<proteinExistence type="predicted"/>
<accession>A0A1H1VPK7</accession>
<keyword evidence="2" id="KW-1185">Reference proteome</keyword>
<dbReference type="Proteomes" id="UP000185663">
    <property type="component" value="Chromosome I"/>
</dbReference>
<sequence>MTWLLALSVLFTTPEPPPLLNGDTQAQQVAIYAEDSTIYSAAPVSSSPTTSRYHRFPVFACINPEAQRSAEIAATCAAALALGELPECIGPAELLGIDVRIRAQPTEFTREFGDGAIQTTSTSSTSCHYAARSPIGQY</sequence>
<dbReference type="AlphaFoldDB" id="A0A1H1VPK7"/>
<protein>
    <submittedName>
        <fullName evidence="1">Uncharacterized protein</fullName>
    </submittedName>
</protein>
<gene>
    <name evidence="1" type="ORF">SAMN04489860_2575</name>
</gene>